<evidence type="ECO:0000256" key="6">
    <source>
        <dbReference type="SAM" id="MobiDB-lite"/>
    </source>
</evidence>
<evidence type="ECO:0000259" key="8">
    <source>
        <dbReference type="Pfam" id="PF04024"/>
    </source>
</evidence>
<keyword evidence="11" id="KW-1185">Reference proteome</keyword>
<accession>A0A9Q3SWK6</accession>
<evidence type="ECO:0000256" key="5">
    <source>
        <dbReference type="ARBA" id="ARBA00023136"/>
    </source>
</evidence>
<dbReference type="PANTHER" id="PTHR33885:SF3">
    <property type="entry name" value="PHAGE SHOCK PROTEIN C"/>
    <property type="match status" value="1"/>
</dbReference>
<evidence type="ECO:0000256" key="7">
    <source>
        <dbReference type="SAM" id="Phobius"/>
    </source>
</evidence>
<keyword evidence="2" id="KW-1003">Cell membrane</keyword>
<evidence type="ECO:0000313" key="12">
    <source>
        <dbReference type="Proteomes" id="UP000752647"/>
    </source>
</evidence>
<name>A0A9Q3SWK6_9LACO</name>
<evidence type="ECO:0000256" key="1">
    <source>
        <dbReference type="ARBA" id="ARBA00004162"/>
    </source>
</evidence>
<feature type="region of interest" description="Disordered" evidence="6">
    <location>
        <begin position="67"/>
        <end position="87"/>
    </location>
</feature>
<dbReference type="Proteomes" id="UP000752647">
    <property type="component" value="Unassembled WGS sequence"/>
</dbReference>
<dbReference type="GeneID" id="34301757"/>
<reference evidence="10" key="2">
    <citation type="submission" date="2021-05" db="EMBL/GenBank/DDBJ databases">
        <title>Pangenome of Leuconostoc gelidum warrants species status for Leuconostoc gelidum subsp. gasicomitatum.</title>
        <authorList>
            <person name="Johansson P."/>
            <person name="Sade E."/>
            <person name="Hultman J."/>
            <person name="Auvinen P."/>
            <person name="Bjorkroth J."/>
        </authorList>
    </citation>
    <scope>NUCLEOTIDE SEQUENCE</scope>
    <source>
        <strain evidence="10">A.21.4</strain>
    </source>
</reference>
<dbReference type="EMBL" id="JAHBFI010000008">
    <property type="protein sequence ID" value="MBZ5962275.1"/>
    <property type="molecule type" value="Genomic_DNA"/>
</dbReference>
<evidence type="ECO:0000313" key="11">
    <source>
        <dbReference type="Proteomes" id="UP000199271"/>
    </source>
</evidence>
<gene>
    <name evidence="9" type="ORF">C122C_0671</name>
    <name evidence="10" type="ORF">KIJ12_03745</name>
</gene>
<evidence type="ECO:0000313" key="9">
    <source>
        <dbReference type="EMBL" id="CUW12661.1"/>
    </source>
</evidence>
<organism evidence="10 12">
    <name type="scientific">Leuconostoc gasicomitatum</name>
    <dbReference type="NCBI Taxonomy" id="115778"/>
    <lineage>
        <taxon>Bacteria</taxon>
        <taxon>Bacillati</taxon>
        <taxon>Bacillota</taxon>
        <taxon>Bacilli</taxon>
        <taxon>Lactobacillales</taxon>
        <taxon>Lactobacillaceae</taxon>
        <taxon>Leuconostoc</taxon>
        <taxon>Leuconostoc gelidum group</taxon>
    </lineage>
</organism>
<evidence type="ECO:0000256" key="4">
    <source>
        <dbReference type="ARBA" id="ARBA00022989"/>
    </source>
</evidence>
<protein>
    <submittedName>
        <fullName evidence="10">PspC domain-containing protein</fullName>
    </submittedName>
    <submittedName>
        <fullName evidence="9">Stress-responsive transcriptional regulator</fullName>
    </submittedName>
</protein>
<feature type="compositionally biased region" description="Basic and acidic residues" evidence="6">
    <location>
        <begin position="74"/>
        <end position="87"/>
    </location>
</feature>
<keyword evidence="4 7" id="KW-1133">Transmembrane helix</keyword>
<reference evidence="9 11" key="1">
    <citation type="submission" date="2015-12" db="EMBL/GenBank/DDBJ databases">
        <authorList>
            <person name="Andreevskaya M."/>
        </authorList>
    </citation>
    <scope>NUCLEOTIDE SEQUENCE [LARGE SCALE GENOMIC DNA]</scope>
    <source>
        <strain evidence="9 11">C122c</strain>
    </source>
</reference>
<evidence type="ECO:0000313" key="10">
    <source>
        <dbReference type="EMBL" id="MBZ5962275.1"/>
    </source>
</evidence>
<dbReference type="Proteomes" id="UP000199271">
    <property type="component" value="Unassembled WGS sequence"/>
</dbReference>
<sequence>MTKKKTFTRSRNNRMIAGVMGGVADYFGWNATWLRIIFVLISFFSVAFPGILVYILAWIIIPDAPKKTNYYSTDSRKDVTPDNDDRP</sequence>
<dbReference type="RefSeq" id="WP_013231074.1">
    <property type="nucleotide sequence ID" value="NZ_BPKT01000010.1"/>
</dbReference>
<feature type="transmembrane region" description="Helical" evidence="7">
    <location>
        <begin position="35"/>
        <end position="61"/>
    </location>
</feature>
<dbReference type="InterPro" id="IPR052027">
    <property type="entry name" value="PspC"/>
</dbReference>
<comment type="subcellular location">
    <subcellularLocation>
        <location evidence="1">Cell membrane</location>
        <topology evidence="1">Single-pass membrane protein</topology>
    </subcellularLocation>
</comment>
<dbReference type="AlphaFoldDB" id="A0A9Q3SWK6"/>
<dbReference type="GO" id="GO:0005886">
    <property type="term" value="C:plasma membrane"/>
    <property type="evidence" value="ECO:0007669"/>
    <property type="project" value="UniProtKB-SubCell"/>
</dbReference>
<dbReference type="InterPro" id="IPR007168">
    <property type="entry name" value="Phageshock_PspC_N"/>
</dbReference>
<keyword evidence="5 7" id="KW-0472">Membrane</keyword>
<dbReference type="OMA" id="FMNPLMI"/>
<feature type="domain" description="Phage shock protein PspC N-terminal" evidence="8">
    <location>
        <begin position="5"/>
        <end position="63"/>
    </location>
</feature>
<keyword evidence="3 7" id="KW-0812">Transmembrane</keyword>
<proteinExistence type="predicted"/>
<evidence type="ECO:0000256" key="3">
    <source>
        <dbReference type="ARBA" id="ARBA00022692"/>
    </source>
</evidence>
<dbReference type="PANTHER" id="PTHR33885">
    <property type="entry name" value="PHAGE SHOCK PROTEIN C"/>
    <property type="match status" value="1"/>
</dbReference>
<comment type="caution">
    <text evidence="10">The sequence shown here is derived from an EMBL/GenBank/DDBJ whole genome shotgun (WGS) entry which is preliminary data.</text>
</comment>
<dbReference type="Pfam" id="PF04024">
    <property type="entry name" value="PspC"/>
    <property type="match status" value="1"/>
</dbReference>
<evidence type="ECO:0000256" key="2">
    <source>
        <dbReference type="ARBA" id="ARBA00022475"/>
    </source>
</evidence>
<dbReference type="EMBL" id="FBSY01000009">
    <property type="protein sequence ID" value="CUW12661.1"/>
    <property type="molecule type" value="Genomic_DNA"/>
</dbReference>